<dbReference type="Proteomes" id="UP000094801">
    <property type="component" value="Unassembled WGS sequence"/>
</dbReference>
<gene>
    <name evidence="4" type="ORF">CANARDRAFT_6210</name>
</gene>
<dbReference type="InterPro" id="IPR022783">
    <property type="entry name" value="GCFC_dom"/>
</dbReference>
<dbReference type="InterPro" id="IPR000467">
    <property type="entry name" value="G_patch_dom"/>
</dbReference>
<dbReference type="EMBL" id="KV453849">
    <property type="protein sequence ID" value="ODV86628.1"/>
    <property type="molecule type" value="Genomic_DNA"/>
</dbReference>
<dbReference type="PANTHER" id="PTHR23329:SF1">
    <property type="entry name" value="TUFTELIN-INTERACTING PROTEIN 11"/>
    <property type="match status" value="1"/>
</dbReference>
<feature type="domain" description="G-patch" evidence="3">
    <location>
        <begin position="117"/>
        <end position="163"/>
    </location>
</feature>
<dbReference type="GO" id="GO:0071008">
    <property type="term" value="C:U2-type post-mRNA release spliceosomal complex"/>
    <property type="evidence" value="ECO:0007669"/>
    <property type="project" value="TreeGrafter"/>
</dbReference>
<dbReference type="AlphaFoldDB" id="A0A1E4T4N6"/>
<reference evidence="5" key="1">
    <citation type="submission" date="2016-04" db="EMBL/GenBank/DDBJ databases">
        <title>Comparative genomics of biotechnologically important yeasts.</title>
        <authorList>
            <consortium name="DOE Joint Genome Institute"/>
            <person name="Riley R."/>
            <person name="Haridas S."/>
            <person name="Wolfe K.H."/>
            <person name="Lopes M.R."/>
            <person name="Hittinger C.T."/>
            <person name="Goker M."/>
            <person name="Salamov A."/>
            <person name="Wisecaver J."/>
            <person name="Long T.M."/>
            <person name="Aerts A.L."/>
            <person name="Barry K."/>
            <person name="Choi C."/>
            <person name="Clum A."/>
            <person name="Coughlan A.Y."/>
            <person name="Deshpande S."/>
            <person name="Douglass A.P."/>
            <person name="Hanson S.J."/>
            <person name="Klenk H.-P."/>
            <person name="Labutti K."/>
            <person name="Lapidus A."/>
            <person name="Lindquist E."/>
            <person name="Lipzen A."/>
            <person name="Meier-Kolthoff J.P."/>
            <person name="Ohm R.A."/>
            <person name="Otillar R.P."/>
            <person name="Pangilinan J."/>
            <person name="Peng Y."/>
            <person name="Rokas A."/>
            <person name="Rosa C.A."/>
            <person name="Scheuner C."/>
            <person name="Sibirny A.A."/>
            <person name="Slot J.C."/>
            <person name="Stielow J.B."/>
            <person name="Sun H."/>
            <person name="Kurtzman C.P."/>
            <person name="Blackwell M."/>
            <person name="Grigoriev I.V."/>
            <person name="Jeffries T.W."/>
        </authorList>
    </citation>
    <scope>NUCLEOTIDE SEQUENCE [LARGE SCALE GENOMIC DNA]</scope>
    <source>
        <strain evidence="5">NRRL YB-2248</strain>
    </source>
</reference>
<protein>
    <recommendedName>
        <fullName evidence="3">G-patch domain-containing protein</fullName>
    </recommendedName>
</protein>
<evidence type="ECO:0000259" key="3">
    <source>
        <dbReference type="PROSITE" id="PS50174"/>
    </source>
</evidence>
<feature type="compositionally biased region" description="Acidic residues" evidence="2">
    <location>
        <begin position="170"/>
        <end position="184"/>
    </location>
</feature>
<feature type="region of interest" description="Disordered" evidence="2">
    <location>
        <begin position="167"/>
        <end position="194"/>
    </location>
</feature>
<accession>A0A1E4T4N6</accession>
<dbReference type="Pfam" id="PF07842">
    <property type="entry name" value="GCFC"/>
    <property type="match status" value="1"/>
</dbReference>
<feature type="compositionally biased region" description="Basic and acidic residues" evidence="2">
    <location>
        <begin position="185"/>
        <end position="194"/>
    </location>
</feature>
<keyword evidence="5" id="KW-1185">Reference proteome</keyword>
<feature type="region of interest" description="Disordered" evidence="2">
    <location>
        <begin position="1"/>
        <end position="112"/>
    </location>
</feature>
<dbReference type="InterPro" id="IPR045211">
    <property type="entry name" value="TFP11/STIP/Ntr1"/>
</dbReference>
<dbReference type="STRING" id="983967.A0A1E4T4N6"/>
<sequence>MEFKKRKLSGSISSIEDEDDKITRPTSSMRFKMNFSKSTAKKSEDDDEDDAEMNYDKRSIPTMMSLGRRDSFEETGSVESEEEDARPSLGNNPMMGFMRQQQQEQAKKADESVRMQPYGIGAKLLKQMGYVEGEGLGKSGQGITAPIETKLRPKGLGVGGIKEKTKYDDDIISEDDHEASSEDEGTTRQKRGDVDFKSSVPDLFTLIHSLELEGYEVPLKIKEHCDNQKQDVTSQDTELRLKLFDIYKQLADIKTQEKHNDYNLSQLQQVTDSAEQKLKIIDQLINLIEGDNNNDTIVSSLPDANNEEEKRIIGQLFVSLIDSEFSVLIENWVLTDFTQTGDIVDKLLLWQEIARNYEILEDEDDTSQKLSCFQNLVVYRCLPKLVSFLKNDWSHLQPNVAISLIEEFQEGSLIPPSIFEYIYHKVLLPKFTKFIEEEWVVSMKDERGPHIWLVDWLDLLDDSLVDTLADLIFTKYERWIENTWDSEKFAKLPVANIHLGIWLDIFPDHDFQTRTENAIIKSLIGRFRKSFKLEEVVKDQDFKTVIRFVDVLQLNKIVLFKVDYILENELMIQWKQIFESLKSDDSKLQFVKKWTLQFFAKLNLIGNNTPRITTYLTKAIDYLNYVYQTGLIDGKSKSTKAIYLDTVIPNDGNSVTKKKESSVSKIISDLNNLKLDSASTTSSSTTTSTSAKSAQSVTFRNVLDDYCQLHDLFIIPLPQHSINSTGKLMYKVSKDMKTGLVIYIEDEVIWGQTHGDKFEPLGFDELLQYI</sequence>
<dbReference type="GO" id="GO:0000390">
    <property type="term" value="P:spliceosomal complex disassembly"/>
    <property type="evidence" value="ECO:0007669"/>
    <property type="project" value="InterPro"/>
</dbReference>
<dbReference type="PANTHER" id="PTHR23329">
    <property type="entry name" value="TUFTELIN-INTERACTING PROTEIN 11-RELATED"/>
    <property type="match status" value="1"/>
</dbReference>
<organism evidence="4 5">
    <name type="scientific">[Candida] arabinofermentans NRRL YB-2248</name>
    <dbReference type="NCBI Taxonomy" id="983967"/>
    <lineage>
        <taxon>Eukaryota</taxon>
        <taxon>Fungi</taxon>
        <taxon>Dikarya</taxon>
        <taxon>Ascomycota</taxon>
        <taxon>Saccharomycotina</taxon>
        <taxon>Pichiomycetes</taxon>
        <taxon>Pichiales</taxon>
        <taxon>Pichiaceae</taxon>
        <taxon>Ogataea</taxon>
        <taxon>Ogataea/Candida clade</taxon>
    </lineage>
</organism>
<evidence type="ECO:0000256" key="1">
    <source>
        <dbReference type="ARBA" id="ARBA00010900"/>
    </source>
</evidence>
<dbReference type="GO" id="GO:0003676">
    <property type="term" value="F:nucleic acid binding"/>
    <property type="evidence" value="ECO:0007669"/>
    <property type="project" value="InterPro"/>
</dbReference>
<evidence type="ECO:0000313" key="4">
    <source>
        <dbReference type="EMBL" id="ODV86628.1"/>
    </source>
</evidence>
<dbReference type="PROSITE" id="PS50174">
    <property type="entry name" value="G_PATCH"/>
    <property type="match status" value="1"/>
</dbReference>
<dbReference type="OrthoDB" id="4822at2759"/>
<name>A0A1E4T4N6_9ASCO</name>
<dbReference type="Pfam" id="PF01585">
    <property type="entry name" value="G-patch"/>
    <property type="match status" value="1"/>
</dbReference>
<comment type="similarity">
    <text evidence="1">Belongs to the TFP11/STIP family.</text>
</comment>
<proteinExistence type="inferred from homology"/>
<dbReference type="SMART" id="SM00443">
    <property type="entry name" value="G_patch"/>
    <property type="match status" value="1"/>
</dbReference>
<evidence type="ECO:0000313" key="5">
    <source>
        <dbReference type="Proteomes" id="UP000094801"/>
    </source>
</evidence>
<evidence type="ECO:0000256" key="2">
    <source>
        <dbReference type="SAM" id="MobiDB-lite"/>
    </source>
</evidence>